<dbReference type="Proteomes" id="UP000266861">
    <property type="component" value="Unassembled WGS sequence"/>
</dbReference>
<proteinExistence type="predicted"/>
<gene>
    <name evidence="1" type="ORF">Glove_230g34</name>
</gene>
<dbReference type="AlphaFoldDB" id="A0A397ILR8"/>
<evidence type="ECO:0000313" key="1">
    <source>
        <dbReference type="EMBL" id="RHZ73650.1"/>
    </source>
</evidence>
<reference evidence="1 2" key="1">
    <citation type="submission" date="2018-08" db="EMBL/GenBank/DDBJ databases">
        <title>Genome and evolution of the arbuscular mycorrhizal fungus Diversispora epigaea (formerly Glomus versiforme) and its bacterial endosymbionts.</title>
        <authorList>
            <person name="Sun X."/>
            <person name="Fei Z."/>
            <person name="Harrison M."/>
        </authorList>
    </citation>
    <scope>NUCLEOTIDE SEQUENCE [LARGE SCALE GENOMIC DNA]</scope>
    <source>
        <strain evidence="1 2">IT104</strain>
    </source>
</reference>
<organism evidence="1 2">
    <name type="scientific">Diversispora epigaea</name>
    <dbReference type="NCBI Taxonomy" id="1348612"/>
    <lineage>
        <taxon>Eukaryota</taxon>
        <taxon>Fungi</taxon>
        <taxon>Fungi incertae sedis</taxon>
        <taxon>Mucoromycota</taxon>
        <taxon>Glomeromycotina</taxon>
        <taxon>Glomeromycetes</taxon>
        <taxon>Diversisporales</taxon>
        <taxon>Diversisporaceae</taxon>
        <taxon>Diversispora</taxon>
    </lineage>
</organism>
<dbReference type="OrthoDB" id="2447167at2759"/>
<name>A0A397ILR8_9GLOM</name>
<keyword evidence="2" id="KW-1185">Reference proteome</keyword>
<protein>
    <submittedName>
        <fullName evidence="1">Uncharacterized protein</fullName>
    </submittedName>
</protein>
<accession>A0A397ILR8</accession>
<comment type="caution">
    <text evidence="1">The sequence shown here is derived from an EMBL/GenBank/DDBJ whole genome shotgun (WGS) entry which is preliminary data.</text>
</comment>
<sequence length="140" mass="15843">MNNTSGFFKFYDDIINCGCWNICSPFYFTCIPYTNVPSYLDIPHDKDLAMKICNGLRPKIPHDKDLAMKICNGLRPKISFYTSKLITRTIMRCRVARSTSSYLNLPKPNNEKIFEKELEELTKSTSASNAGSGKGETLLA</sequence>
<dbReference type="EMBL" id="PQFF01000213">
    <property type="protein sequence ID" value="RHZ73650.1"/>
    <property type="molecule type" value="Genomic_DNA"/>
</dbReference>
<evidence type="ECO:0000313" key="2">
    <source>
        <dbReference type="Proteomes" id="UP000266861"/>
    </source>
</evidence>